<name>A0ABV3TWT3_9GAMM</name>
<keyword evidence="3" id="KW-0808">Transferase</keyword>
<dbReference type="Gene3D" id="3.90.550.10">
    <property type="entry name" value="Spore Coat Polysaccharide Biosynthesis Protein SpsA, Chain A"/>
    <property type="match status" value="1"/>
</dbReference>
<dbReference type="InterPro" id="IPR029044">
    <property type="entry name" value="Nucleotide-diphossugar_trans"/>
</dbReference>
<evidence type="ECO:0000259" key="2">
    <source>
        <dbReference type="Pfam" id="PF12804"/>
    </source>
</evidence>
<dbReference type="CDD" id="cd04182">
    <property type="entry name" value="GT_2_like_f"/>
    <property type="match status" value="1"/>
</dbReference>
<evidence type="ECO:0000313" key="3">
    <source>
        <dbReference type="EMBL" id="MEX1665705.1"/>
    </source>
</evidence>
<accession>A0ABV3TWT3</accession>
<gene>
    <name evidence="3" type="ORF">AB4875_09385</name>
</gene>
<dbReference type="InterPro" id="IPR025877">
    <property type="entry name" value="MobA-like_NTP_Trfase"/>
</dbReference>
<dbReference type="SUPFAM" id="SSF53448">
    <property type="entry name" value="Nucleotide-diphospho-sugar transferases"/>
    <property type="match status" value="1"/>
</dbReference>
<dbReference type="PANTHER" id="PTHR43777">
    <property type="entry name" value="MOLYBDENUM COFACTOR CYTIDYLYLTRANSFERASE"/>
    <property type="match status" value="1"/>
</dbReference>
<comment type="caution">
    <text evidence="3">The sequence shown here is derived from an EMBL/GenBank/DDBJ whole genome shotgun (WGS) entry which is preliminary data.</text>
</comment>
<dbReference type="GO" id="GO:0016740">
    <property type="term" value="F:transferase activity"/>
    <property type="evidence" value="ECO:0007669"/>
    <property type="project" value="UniProtKB-KW"/>
</dbReference>
<sequence>MTLPLIIMAAGKSRRFGEADKRFTVLPHGGVLINALVRRARKAGLDVSVVLDPADDVSAKVGAPCIFSSNAADGMGSSIADALSSIASQSRADSLLIMPADLPLLRIESIRRVAALAGSDRIVIPHCGGLRGHPVAFGRAYWPALSALSGDEGARSVIAEASTKNIEVLELDDEGIYLDADTPESMSGLLKKLRPVLR</sequence>
<dbReference type="RefSeq" id="WP_368375802.1">
    <property type="nucleotide sequence ID" value="NZ_JBFRYB010000001.1"/>
</dbReference>
<evidence type="ECO:0000256" key="1">
    <source>
        <dbReference type="ARBA" id="ARBA00022842"/>
    </source>
</evidence>
<keyword evidence="4" id="KW-1185">Reference proteome</keyword>
<reference evidence="3 4" key="1">
    <citation type="journal article" date="2011" name="Int. J. Syst. Evol. Microbiol.">
        <title>Zhongshania antarctica gen. nov., sp. nov. and Zhongshania guokunii sp. nov., gammaproteobacteria respectively isolated from coastal attached (fast) ice and surface seawater of the Antarctic.</title>
        <authorList>
            <person name="Li H.J."/>
            <person name="Zhang X.Y."/>
            <person name="Chen C.X."/>
            <person name="Zhang Y.J."/>
            <person name="Gao Z.M."/>
            <person name="Yu Y."/>
            <person name="Chen X.L."/>
            <person name="Chen B."/>
            <person name="Zhang Y.Z."/>
        </authorList>
    </citation>
    <scope>NUCLEOTIDE SEQUENCE [LARGE SCALE GENOMIC DNA]</scope>
    <source>
        <strain evidence="3 4">R06B22</strain>
    </source>
</reference>
<dbReference type="PANTHER" id="PTHR43777:SF1">
    <property type="entry name" value="MOLYBDENUM COFACTOR CYTIDYLYLTRANSFERASE"/>
    <property type="match status" value="1"/>
</dbReference>
<keyword evidence="1" id="KW-0460">Magnesium</keyword>
<dbReference type="Pfam" id="PF12804">
    <property type="entry name" value="NTP_transf_3"/>
    <property type="match status" value="1"/>
</dbReference>
<organism evidence="3 4">
    <name type="scientific">Zhongshania arctica</name>
    <dbReference type="NCBI Taxonomy" id="3238302"/>
    <lineage>
        <taxon>Bacteria</taxon>
        <taxon>Pseudomonadati</taxon>
        <taxon>Pseudomonadota</taxon>
        <taxon>Gammaproteobacteria</taxon>
        <taxon>Cellvibrionales</taxon>
        <taxon>Spongiibacteraceae</taxon>
        <taxon>Zhongshania</taxon>
    </lineage>
</organism>
<evidence type="ECO:0000313" key="4">
    <source>
        <dbReference type="Proteomes" id="UP001557484"/>
    </source>
</evidence>
<dbReference type="Proteomes" id="UP001557484">
    <property type="component" value="Unassembled WGS sequence"/>
</dbReference>
<dbReference type="EMBL" id="JBFRYB010000001">
    <property type="protein sequence ID" value="MEX1665705.1"/>
    <property type="molecule type" value="Genomic_DNA"/>
</dbReference>
<feature type="domain" description="MobA-like NTP transferase" evidence="2">
    <location>
        <begin position="6"/>
        <end position="161"/>
    </location>
</feature>
<protein>
    <submittedName>
        <fullName evidence="3">NTP transferase domain-containing protein</fullName>
    </submittedName>
</protein>
<proteinExistence type="predicted"/>